<dbReference type="PROSITE" id="PS01124">
    <property type="entry name" value="HTH_ARAC_FAMILY_2"/>
    <property type="match status" value="1"/>
</dbReference>
<dbReference type="InterPro" id="IPR050204">
    <property type="entry name" value="AraC_XylS_family_regulators"/>
</dbReference>
<dbReference type="SMART" id="SM00342">
    <property type="entry name" value="HTH_ARAC"/>
    <property type="match status" value="1"/>
</dbReference>
<dbReference type="EMBL" id="VOIR01000016">
    <property type="protein sequence ID" value="KAA6431355.1"/>
    <property type="molecule type" value="Genomic_DNA"/>
</dbReference>
<evidence type="ECO:0000256" key="3">
    <source>
        <dbReference type="ARBA" id="ARBA00023163"/>
    </source>
</evidence>
<sequence>MSASIAHEATHAARAFGPIVSQTSTHHEPTPPIAHDFVKLMFVRSGSLILFSEFGQQPATLGDVVILASNTLCGGEPEGHVTVTTVYLDPDYIIDQVFWQYAAVLSDRLHAQQFAERFYSEAAQLIRLGEDRAGMLMPWLDELVALTIEDRPMETFHRVQALWFSVAHVLTPFVTTTPIRESSTQRETTWPTQPRRRGFSPLRAEARRAAELLRADPTRRWSVTDLSREVHLSKSQLGRVFVEAYGKSPIAYLTMLRAERMAGLLRTTDTPIAVIAREVGWNDPDFAARQFRRSIGVTPSHYRAIARARATTTGSR</sequence>
<dbReference type="InterPro" id="IPR037923">
    <property type="entry name" value="HTH-like"/>
</dbReference>
<dbReference type="SUPFAM" id="SSF46689">
    <property type="entry name" value="Homeodomain-like"/>
    <property type="match status" value="2"/>
</dbReference>
<proteinExistence type="predicted"/>
<dbReference type="RefSeq" id="WP_146357645.1">
    <property type="nucleotide sequence ID" value="NZ_VOIR01000016.1"/>
</dbReference>
<evidence type="ECO:0000256" key="1">
    <source>
        <dbReference type="ARBA" id="ARBA00023015"/>
    </source>
</evidence>
<keyword evidence="2" id="KW-0238">DNA-binding</keyword>
<evidence type="ECO:0000256" key="2">
    <source>
        <dbReference type="ARBA" id="ARBA00023125"/>
    </source>
</evidence>
<dbReference type="InterPro" id="IPR003313">
    <property type="entry name" value="AraC-bd"/>
</dbReference>
<dbReference type="Pfam" id="PF12833">
    <property type="entry name" value="HTH_18"/>
    <property type="match status" value="1"/>
</dbReference>
<name>A0A5M8Q630_9MICO</name>
<dbReference type="AlphaFoldDB" id="A0A5M8Q630"/>
<evidence type="ECO:0000313" key="6">
    <source>
        <dbReference type="Proteomes" id="UP000323221"/>
    </source>
</evidence>
<comment type="caution">
    <text evidence="5">The sequence shown here is derived from an EMBL/GenBank/DDBJ whole genome shotgun (WGS) entry which is preliminary data.</text>
</comment>
<dbReference type="OrthoDB" id="186135at2"/>
<dbReference type="Pfam" id="PF02311">
    <property type="entry name" value="AraC_binding"/>
    <property type="match status" value="1"/>
</dbReference>
<dbReference type="InterPro" id="IPR018060">
    <property type="entry name" value="HTH_AraC"/>
</dbReference>
<reference evidence="5 6" key="1">
    <citation type="submission" date="2019-08" db="EMBL/GenBank/DDBJ databases">
        <title>Agrococcus lahaulensis sp. nov., isolated from a cold desert of the Indian Himalayas.</title>
        <authorList>
            <person name="Qu J.H."/>
        </authorList>
    </citation>
    <scope>NUCLEOTIDE SEQUENCE [LARGE SCALE GENOMIC DNA]</scope>
    <source>
        <strain evidence="5 6">NS18</strain>
    </source>
</reference>
<keyword evidence="1" id="KW-0805">Transcription regulation</keyword>
<dbReference type="GO" id="GO:0043565">
    <property type="term" value="F:sequence-specific DNA binding"/>
    <property type="evidence" value="ECO:0007669"/>
    <property type="project" value="InterPro"/>
</dbReference>
<protein>
    <submittedName>
        <fullName evidence="5">AraC family transcriptional regulator</fullName>
    </submittedName>
</protein>
<dbReference type="GO" id="GO:0003700">
    <property type="term" value="F:DNA-binding transcription factor activity"/>
    <property type="evidence" value="ECO:0007669"/>
    <property type="project" value="InterPro"/>
</dbReference>
<keyword evidence="6" id="KW-1185">Reference proteome</keyword>
<evidence type="ECO:0000259" key="4">
    <source>
        <dbReference type="PROSITE" id="PS01124"/>
    </source>
</evidence>
<dbReference type="Gene3D" id="1.10.10.60">
    <property type="entry name" value="Homeodomain-like"/>
    <property type="match status" value="2"/>
</dbReference>
<evidence type="ECO:0000313" key="5">
    <source>
        <dbReference type="EMBL" id="KAA6431355.1"/>
    </source>
</evidence>
<gene>
    <name evidence="5" type="ORF">FQ330_11400</name>
</gene>
<dbReference type="InterPro" id="IPR009057">
    <property type="entry name" value="Homeodomain-like_sf"/>
</dbReference>
<dbReference type="SUPFAM" id="SSF51215">
    <property type="entry name" value="Regulatory protein AraC"/>
    <property type="match status" value="1"/>
</dbReference>
<dbReference type="PANTHER" id="PTHR46796">
    <property type="entry name" value="HTH-TYPE TRANSCRIPTIONAL ACTIVATOR RHAS-RELATED"/>
    <property type="match status" value="1"/>
</dbReference>
<dbReference type="Proteomes" id="UP000323221">
    <property type="component" value="Unassembled WGS sequence"/>
</dbReference>
<keyword evidence="3" id="KW-0804">Transcription</keyword>
<accession>A0A5M8Q630</accession>
<organism evidence="5 6">
    <name type="scientific">Agrococcus sediminis</name>
    <dbReference type="NCBI Taxonomy" id="2599924"/>
    <lineage>
        <taxon>Bacteria</taxon>
        <taxon>Bacillati</taxon>
        <taxon>Actinomycetota</taxon>
        <taxon>Actinomycetes</taxon>
        <taxon>Micrococcales</taxon>
        <taxon>Microbacteriaceae</taxon>
        <taxon>Agrococcus</taxon>
    </lineage>
</organism>
<feature type="domain" description="HTH araC/xylS-type" evidence="4">
    <location>
        <begin position="207"/>
        <end position="305"/>
    </location>
</feature>